<evidence type="ECO:0000256" key="2">
    <source>
        <dbReference type="SAM" id="SignalP"/>
    </source>
</evidence>
<dbReference type="Proteomes" id="UP000600026">
    <property type="component" value="Unassembled WGS sequence"/>
</dbReference>
<evidence type="ECO:0000313" key="4">
    <source>
        <dbReference type="EMBL" id="GHI83775.1"/>
    </source>
</evidence>
<feature type="region of interest" description="Disordered" evidence="1">
    <location>
        <begin position="242"/>
        <end position="382"/>
    </location>
</feature>
<dbReference type="Pfam" id="PF20568">
    <property type="entry name" value="DUF6777"/>
    <property type="match status" value="1"/>
</dbReference>
<dbReference type="InterPro" id="IPR046704">
    <property type="entry name" value="DUF6777"/>
</dbReference>
<feature type="compositionally biased region" description="Low complexity" evidence="1">
    <location>
        <begin position="312"/>
        <end position="327"/>
    </location>
</feature>
<feature type="compositionally biased region" description="Low complexity" evidence="1">
    <location>
        <begin position="351"/>
        <end position="382"/>
    </location>
</feature>
<feature type="compositionally biased region" description="Low complexity" evidence="1">
    <location>
        <begin position="277"/>
        <end position="302"/>
    </location>
</feature>
<feature type="chain" id="PRO_5039262716" description="DUF6777 domain-containing protein" evidence="2">
    <location>
        <begin position="19"/>
        <end position="382"/>
    </location>
</feature>
<evidence type="ECO:0000313" key="5">
    <source>
        <dbReference type="Proteomes" id="UP000600026"/>
    </source>
</evidence>
<feature type="compositionally biased region" description="Low complexity" evidence="1">
    <location>
        <begin position="69"/>
        <end position="84"/>
    </location>
</feature>
<dbReference type="RefSeq" id="WP_037896377.1">
    <property type="nucleotide sequence ID" value="NZ_BNEE01000004.1"/>
</dbReference>
<keyword evidence="2" id="KW-0732">Signal</keyword>
<feature type="compositionally biased region" description="Pro residues" evidence="1">
    <location>
        <begin position="58"/>
        <end position="68"/>
    </location>
</feature>
<comment type="caution">
    <text evidence="4">The sequence shown here is derived from an EMBL/GenBank/DDBJ whole genome shotgun (WGS) entry which is preliminary data.</text>
</comment>
<reference evidence="4" key="1">
    <citation type="submission" date="2020-09" db="EMBL/GenBank/DDBJ databases">
        <title>Whole genome shotgun sequence of Streptomyces xanthophaeus NBRC 12829.</title>
        <authorList>
            <person name="Komaki H."/>
            <person name="Tamura T."/>
        </authorList>
    </citation>
    <scope>NUCLEOTIDE SEQUENCE</scope>
    <source>
        <strain evidence="4">NBRC 12829</strain>
    </source>
</reference>
<proteinExistence type="predicted"/>
<feature type="compositionally biased region" description="Pro residues" evidence="1">
    <location>
        <begin position="255"/>
        <end position="270"/>
    </location>
</feature>
<organism evidence="4 5">
    <name type="scientific">Streptomyces xanthophaeus</name>
    <dbReference type="NCBI Taxonomy" id="67385"/>
    <lineage>
        <taxon>Bacteria</taxon>
        <taxon>Bacillati</taxon>
        <taxon>Actinomycetota</taxon>
        <taxon>Actinomycetes</taxon>
        <taxon>Kitasatosporales</taxon>
        <taxon>Streptomycetaceae</taxon>
        <taxon>Streptomyces</taxon>
    </lineage>
</organism>
<feature type="signal peptide" evidence="2">
    <location>
        <begin position="1"/>
        <end position="18"/>
    </location>
</feature>
<dbReference type="AlphaFoldDB" id="A0A919GTE1"/>
<feature type="region of interest" description="Disordered" evidence="1">
    <location>
        <begin position="35"/>
        <end position="92"/>
    </location>
</feature>
<dbReference type="EMBL" id="BNEE01000004">
    <property type="protein sequence ID" value="GHI83775.1"/>
    <property type="molecule type" value="Genomic_DNA"/>
</dbReference>
<evidence type="ECO:0000256" key="1">
    <source>
        <dbReference type="SAM" id="MobiDB-lite"/>
    </source>
</evidence>
<accession>A0A919GTE1</accession>
<feature type="domain" description="DUF6777" evidence="3">
    <location>
        <begin position="83"/>
        <end position="245"/>
    </location>
</feature>
<name>A0A919GTE1_9ACTN</name>
<gene>
    <name evidence="4" type="ORF">Sxan_11390</name>
</gene>
<sequence length="382" mass="39360">MPRLATALVALAAVVALAVVLTRPSGTSDKARGEVFLQPAADAGPDPFTVSTASDRATPPPPPSPPPTASATTGPTPAPTATRSVSGASPGLYGGTKSLGSCDVEKQIKVLSAQPVKNEAFASALDIRPAAVPGYLRSLTPVQLRWDTRVTNHGFRDGRATPYQAVLQSGTAVLVDDRGVPRVRCACGNPLRVAVPLKADPKRTGQPWSSYQPSRVVVIAPSVTIVNKFVIYDHQDRRWYQRDRGDHHGDHDKPVPPPVVPPLPPSPPPDTSTGPSGEDPGTDTSPGTPTDGGTDTDTGTPTETDRRRDLDSGTPSDPGTPTDTTTPQDRDRDPDSGTPSDPGTPSDADKSSGTPTDTATATVTATVSGSGTGTATGSAGTR</sequence>
<feature type="compositionally biased region" description="Basic and acidic residues" evidence="1">
    <location>
        <begin position="242"/>
        <end position="254"/>
    </location>
</feature>
<keyword evidence="5" id="KW-1185">Reference proteome</keyword>
<evidence type="ECO:0000259" key="3">
    <source>
        <dbReference type="Pfam" id="PF20568"/>
    </source>
</evidence>
<protein>
    <recommendedName>
        <fullName evidence="3">DUF6777 domain-containing protein</fullName>
    </recommendedName>
</protein>